<dbReference type="Gene3D" id="1.10.530.10">
    <property type="match status" value="1"/>
</dbReference>
<dbReference type="SUPFAM" id="SSF53955">
    <property type="entry name" value="Lysozyme-like"/>
    <property type="match status" value="1"/>
</dbReference>
<feature type="transmembrane region" description="Helical" evidence="2">
    <location>
        <begin position="12"/>
        <end position="29"/>
    </location>
</feature>
<protein>
    <recommendedName>
        <fullName evidence="3">Transglycosylase SLT domain-containing protein</fullName>
    </recommendedName>
</protein>
<dbReference type="InterPro" id="IPR023346">
    <property type="entry name" value="Lysozyme-like_dom_sf"/>
</dbReference>
<dbReference type="CDD" id="cd00254">
    <property type="entry name" value="LT-like"/>
    <property type="match status" value="1"/>
</dbReference>
<reference evidence="4 5" key="1">
    <citation type="journal article" date="2010" name="DNA Res.">
        <title>Bacterial lifestyle in a deep-sea hydrothermal vent chimney revealed by the genome sequence of the thermophilic bacterium Deferribacter desulfuricans SSM1.</title>
        <authorList>
            <person name="Takaki Y."/>
            <person name="Shimamura S."/>
            <person name="Nakagawa S."/>
            <person name="Fukuhara Y."/>
            <person name="Horikawa H."/>
            <person name="Ankai A."/>
            <person name="Harada T."/>
            <person name="Hosoyama A."/>
            <person name="Oguchi A."/>
            <person name="Fukui S."/>
            <person name="Fujita N."/>
            <person name="Takami H."/>
            <person name="Takai K."/>
        </authorList>
    </citation>
    <scope>NUCLEOTIDE SEQUENCE [LARGE SCALE GENOMIC DNA]</scope>
    <source>
        <strain evidence="5">DSM 14783 / JCM 11476 / NBRC 101012 / SSM1</strain>
    </source>
</reference>
<dbReference type="Proteomes" id="UP000001520">
    <property type="component" value="Chromosome"/>
</dbReference>
<dbReference type="RefSeq" id="WP_013007858.1">
    <property type="nucleotide sequence ID" value="NC_013939.1"/>
</dbReference>
<dbReference type="KEGG" id="ddf:DEFDS_1142"/>
<dbReference type="InterPro" id="IPR008258">
    <property type="entry name" value="Transglycosylase_SLT_dom_1"/>
</dbReference>
<sequence length="198" mass="22579">MLDKLYIRLLRLVILTIITLNFICFLTTFNPKALINPFFIKNRTISCYFLLKHIIFVSGIPTKIKDMDKINKTVESVSKKHMVDPLLIHAVIKVESKYNPFAISKTGAMGLMQLMPKTFFSLGFENPFDIEQNIEAGTMYLSTLLKRFNSLELALSAYNAGPSSIVNNSIPNIGETKHYVKKIIREYNQLKTQKASPQ</sequence>
<keyword evidence="2" id="KW-1133">Transmembrane helix</keyword>
<feature type="domain" description="Transglycosylase SLT" evidence="3">
    <location>
        <begin position="76"/>
        <end position="166"/>
    </location>
</feature>
<dbReference type="Pfam" id="PF01464">
    <property type="entry name" value="SLT"/>
    <property type="match status" value="1"/>
</dbReference>
<evidence type="ECO:0000313" key="5">
    <source>
        <dbReference type="Proteomes" id="UP000001520"/>
    </source>
</evidence>
<accession>D3PDD8</accession>
<organism evidence="4 5">
    <name type="scientific">Deferribacter desulfuricans (strain DSM 14783 / JCM 11476 / NBRC 101012 / SSM1)</name>
    <dbReference type="NCBI Taxonomy" id="639282"/>
    <lineage>
        <taxon>Bacteria</taxon>
        <taxon>Pseudomonadati</taxon>
        <taxon>Deferribacterota</taxon>
        <taxon>Deferribacteres</taxon>
        <taxon>Deferribacterales</taxon>
        <taxon>Deferribacteraceae</taxon>
        <taxon>Deferribacter</taxon>
    </lineage>
</organism>
<evidence type="ECO:0000256" key="1">
    <source>
        <dbReference type="ARBA" id="ARBA00007734"/>
    </source>
</evidence>
<comment type="similarity">
    <text evidence="1">Belongs to the transglycosylase Slt family.</text>
</comment>
<dbReference type="eggNOG" id="COG0741">
    <property type="taxonomic scope" value="Bacteria"/>
</dbReference>
<dbReference type="PANTHER" id="PTHR37423:SF2">
    <property type="entry name" value="MEMBRANE-BOUND LYTIC MUREIN TRANSGLYCOSYLASE C"/>
    <property type="match status" value="1"/>
</dbReference>
<evidence type="ECO:0000259" key="3">
    <source>
        <dbReference type="Pfam" id="PF01464"/>
    </source>
</evidence>
<keyword evidence="2" id="KW-0472">Membrane</keyword>
<dbReference type="CAZy" id="GH23">
    <property type="family name" value="Glycoside Hydrolase Family 23"/>
</dbReference>
<dbReference type="STRING" id="639282.DEFDS_1142"/>
<dbReference type="AlphaFoldDB" id="D3PDD8"/>
<keyword evidence="2" id="KW-0812">Transmembrane</keyword>
<evidence type="ECO:0000313" key="4">
    <source>
        <dbReference type="EMBL" id="BAI80611.1"/>
    </source>
</evidence>
<keyword evidence="5" id="KW-1185">Reference proteome</keyword>
<name>D3PDD8_DEFDS</name>
<dbReference type="PANTHER" id="PTHR37423">
    <property type="entry name" value="SOLUBLE LYTIC MUREIN TRANSGLYCOSYLASE-RELATED"/>
    <property type="match status" value="1"/>
</dbReference>
<dbReference type="OrthoDB" id="9788661at2"/>
<proteinExistence type="inferred from homology"/>
<gene>
    <name evidence="4" type="ordered locus">DEFDS_1142</name>
</gene>
<dbReference type="EMBL" id="AP011529">
    <property type="protein sequence ID" value="BAI80611.1"/>
    <property type="molecule type" value="Genomic_DNA"/>
</dbReference>
<dbReference type="HOGENOM" id="CLU_065765_7_1_0"/>
<evidence type="ECO:0000256" key="2">
    <source>
        <dbReference type="SAM" id="Phobius"/>
    </source>
</evidence>